<dbReference type="Pfam" id="PF01391">
    <property type="entry name" value="Collagen"/>
    <property type="match status" value="1"/>
</dbReference>
<sequence>MAQRVMTTGGYPVKLPDADEIASDITGDVMSREISINQLTGMSSAVSDVIHAKSPKDIRDAAGIQESQIAVKGDAGPTGPSAYEQAVSDGLFEGTFEDFLSSLKGDKGDQGDAGETGPQGAPGAPGDQGLQGEKGEAGAQGMKGDVGEKGEKGDTGPAGPAGEKGLKGDTGLTGASGQKGDKGDAGIQGPKGDTGLTGPAGPKGDSGAKGEAGAIGPQGPKGDAGVKGDTGAQGVKGDTGATGPKGDTGPQGPQGVPGANATPTLFETVESKVVTAGTKVAIKFTKAFTAPPIVQPSPIWNGTQMIIGQASEITTTGCNVTVMQSRGTLLLTTGPFENAAANTAFRMFVIGN</sequence>
<evidence type="ECO:0008006" key="4">
    <source>
        <dbReference type="Google" id="ProtNLM"/>
    </source>
</evidence>
<dbReference type="PANTHER" id="PTHR24023:SF1082">
    <property type="entry name" value="COLLAGEN TRIPLE HELIX REPEAT"/>
    <property type="match status" value="1"/>
</dbReference>
<protein>
    <recommendedName>
        <fullName evidence="4">Collagen-like protein</fullName>
    </recommendedName>
</protein>
<dbReference type="Proteomes" id="UP001244623">
    <property type="component" value="Unassembled WGS sequence"/>
</dbReference>
<proteinExistence type="predicted"/>
<feature type="region of interest" description="Disordered" evidence="1">
    <location>
        <begin position="101"/>
        <end position="262"/>
    </location>
</feature>
<evidence type="ECO:0000256" key="1">
    <source>
        <dbReference type="SAM" id="MobiDB-lite"/>
    </source>
</evidence>
<feature type="compositionally biased region" description="Low complexity" evidence="1">
    <location>
        <begin position="113"/>
        <end position="131"/>
    </location>
</feature>
<dbReference type="EMBL" id="JAUSSJ010000001">
    <property type="protein sequence ID" value="MDQ0019011.1"/>
    <property type="molecule type" value="Genomic_DNA"/>
</dbReference>
<accession>A0ABT9T6W1</accession>
<dbReference type="InterPro" id="IPR008160">
    <property type="entry name" value="Collagen"/>
</dbReference>
<comment type="caution">
    <text evidence="2">The sequence shown here is derived from an EMBL/GenBank/DDBJ whole genome shotgun (WGS) entry which is preliminary data.</text>
</comment>
<organism evidence="2 3">
    <name type="scientific">[Curtobacterium] plantarum</name>
    <dbReference type="NCBI Taxonomy" id="221276"/>
    <lineage>
        <taxon>Bacteria</taxon>
        <taxon>Pseudomonadati</taxon>
        <taxon>Pseudomonadota</taxon>
        <taxon>Gammaproteobacteria</taxon>
        <taxon>Enterobacterales</taxon>
        <taxon>Erwiniaceae</taxon>
        <taxon>Pantoea</taxon>
    </lineage>
</organism>
<reference evidence="2 3" key="1">
    <citation type="submission" date="2023-07" db="EMBL/GenBank/DDBJ databases">
        <title>Sorghum-associated microbial communities from plants grown in Nebraska, USA.</title>
        <authorList>
            <person name="Schachtman D."/>
        </authorList>
    </citation>
    <scope>NUCLEOTIDE SEQUENCE [LARGE SCALE GENOMIC DNA]</scope>
    <source>
        <strain evidence="2 3">CC49</strain>
    </source>
</reference>
<dbReference type="InterPro" id="IPR050149">
    <property type="entry name" value="Collagen_superfamily"/>
</dbReference>
<evidence type="ECO:0000313" key="2">
    <source>
        <dbReference type="EMBL" id="MDQ0019011.1"/>
    </source>
</evidence>
<gene>
    <name evidence="2" type="ORF">J2X94_001139</name>
</gene>
<name>A0ABT9T6W1_9GAMM</name>
<feature type="compositionally biased region" description="Basic and acidic residues" evidence="1">
    <location>
        <begin position="145"/>
        <end position="154"/>
    </location>
</feature>
<dbReference type="RefSeq" id="WP_307618069.1">
    <property type="nucleotide sequence ID" value="NZ_JAUSSJ010000001.1"/>
</dbReference>
<keyword evidence="3" id="KW-1185">Reference proteome</keyword>
<evidence type="ECO:0000313" key="3">
    <source>
        <dbReference type="Proteomes" id="UP001244623"/>
    </source>
</evidence>
<dbReference type="PANTHER" id="PTHR24023">
    <property type="entry name" value="COLLAGEN ALPHA"/>
    <property type="match status" value="1"/>
</dbReference>
<dbReference type="Gene3D" id="1.20.5.320">
    <property type="entry name" value="6-Phosphogluconate Dehydrogenase, domain 3"/>
    <property type="match status" value="1"/>
</dbReference>